<keyword evidence="1" id="KW-0378">Hydrolase</keyword>
<evidence type="ECO:0000259" key="3">
    <source>
        <dbReference type="PROSITE" id="PS51782"/>
    </source>
</evidence>
<dbReference type="Gene3D" id="3.10.350.10">
    <property type="entry name" value="LysM domain"/>
    <property type="match status" value="2"/>
</dbReference>
<dbReference type="InterPro" id="IPR011583">
    <property type="entry name" value="Chitinase_II/V-like_cat"/>
</dbReference>
<proteinExistence type="predicted"/>
<dbReference type="CDD" id="cd00118">
    <property type="entry name" value="LysM"/>
    <property type="match status" value="2"/>
</dbReference>
<dbReference type="PANTHER" id="PTHR46066:SF2">
    <property type="entry name" value="CHITINASE DOMAIN-CONTAINING PROTEIN 1"/>
    <property type="match status" value="1"/>
</dbReference>
<dbReference type="SMART" id="SM00257">
    <property type="entry name" value="LysM"/>
    <property type="match status" value="2"/>
</dbReference>
<dbReference type="InterPro" id="IPR041704">
    <property type="entry name" value="CFLE_GH18"/>
</dbReference>
<evidence type="ECO:0000256" key="2">
    <source>
        <dbReference type="ARBA" id="ARBA00023295"/>
    </source>
</evidence>
<dbReference type="GO" id="GO:0012505">
    <property type="term" value="C:endomembrane system"/>
    <property type="evidence" value="ECO:0007669"/>
    <property type="project" value="TreeGrafter"/>
</dbReference>
<comment type="caution">
    <text evidence="5">The sequence shown here is derived from an EMBL/GenBank/DDBJ whole genome shotgun (WGS) entry which is preliminary data.</text>
</comment>
<dbReference type="EMBL" id="DVIT01000058">
    <property type="protein sequence ID" value="HIS48529.1"/>
    <property type="molecule type" value="Genomic_DNA"/>
</dbReference>
<dbReference type="Gene3D" id="3.10.50.10">
    <property type="match status" value="1"/>
</dbReference>
<feature type="domain" description="LysM" evidence="3">
    <location>
        <begin position="51"/>
        <end position="96"/>
    </location>
</feature>
<dbReference type="GO" id="GO:0008061">
    <property type="term" value="F:chitin binding"/>
    <property type="evidence" value="ECO:0007669"/>
    <property type="project" value="InterPro"/>
</dbReference>
<evidence type="ECO:0000259" key="4">
    <source>
        <dbReference type="PROSITE" id="PS51910"/>
    </source>
</evidence>
<feature type="domain" description="LysM" evidence="3">
    <location>
        <begin position="2"/>
        <end position="46"/>
    </location>
</feature>
<dbReference type="Pfam" id="PF00704">
    <property type="entry name" value="Glyco_hydro_18"/>
    <property type="match status" value="1"/>
</dbReference>
<dbReference type="SUPFAM" id="SSF51445">
    <property type="entry name" value="(Trans)glycosidases"/>
    <property type="match status" value="1"/>
</dbReference>
<feature type="domain" description="GH18" evidence="4">
    <location>
        <begin position="92"/>
        <end position="426"/>
    </location>
</feature>
<gene>
    <name evidence="5" type="ORF">IAB46_13450</name>
</gene>
<sequence>MLIHVVKAHETISSIAHDYKISPYLLCNLNGLTPGEGLAEGQALLILFPEQLHHVVAGDTLCKIAAHHNISLRQLYRNNPGLIQKTYIYPGDELVIRYHAHPETNITAAAYAYPFIDISLFLETLPFTTIFNSFTWEITPDGHLKGLNDEALVAVAKNEGTAPHMVLSNLREPYGFDSDIAHNLLRDPSQWPVFIDEVVQTVLIRGYSGVDLDFEFVLKQDREHYARFAHALARRLHMAGCHLTIALSAKTSEDASGTLVEGLDYKALGEAADMVLIMTYEWGYPAGEPMAIAPIGPVTDVVEFAITRIPREKILLGIPTYGYNWPLPWIKGQTRAVSVSNPQAIALARTYGSVIQYDETAQAPWFTYTDAQDSHEVWFEDVRSILAKLKLISKYKLKGAGYWNMMRPFTQNWMLLNSMFSILPGTDAHNCKRAAST</sequence>
<dbReference type="PROSITE" id="PS51782">
    <property type="entry name" value="LYSM"/>
    <property type="match status" value="2"/>
</dbReference>
<evidence type="ECO:0000313" key="5">
    <source>
        <dbReference type="EMBL" id="HIS48529.1"/>
    </source>
</evidence>
<dbReference type="GO" id="GO:0016798">
    <property type="term" value="F:hydrolase activity, acting on glycosyl bonds"/>
    <property type="evidence" value="ECO:0007669"/>
    <property type="project" value="UniProtKB-KW"/>
</dbReference>
<evidence type="ECO:0000313" key="6">
    <source>
        <dbReference type="Proteomes" id="UP000823927"/>
    </source>
</evidence>
<keyword evidence="2" id="KW-0326">Glycosidase</keyword>
<protein>
    <submittedName>
        <fullName evidence="5">LysM peptidoglycan-binding domain-containing protein</fullName>
    </submittedName>
</protein>
<accession>A0A9D1F6S1</accession>
<name>A0A9D1F6S1_9FIRM</name>
<organism evidence="5 6">
    <name type="scientific">Candidatus Scybalocola faecigallinarum</name>
    <dbReference type="NCBI Taxonomy" id="2840941"/>
    <lineage>
        <taxon>Bacteria</taxon>
        <taxon>Bacillati</taxon>
        <taxon>Bacillota</taxon>
        <taxon>Clostridia</taxon>
        <taxon>Lachnospirales</taxon>
        <taxon>Lachnospiraceae</taxon>
        <taxon>Lachnospiraceae incertae sedis</taxon>
        <taxon>Candidatus Scybalocola (ex Gilroy et al. 2021)</taxon>
    </lineage>
</organism>
<dbReference type="SMART" id="SM00636">
    <property type="entry name" value="Glyco_18"/>
    <property type="match status" value="1"/>
</dbReference>
<dbReference type="GO" id="GO:0005975">
    <property type="term" value="P:carbohydrate metabolic process"/>
    <property type="evidence" value="ECO:0007669"/>
    <property type="project" value="InterPro"/>
</dbReference>
<evidence type="ECO:0000256" key="1">
    <source>
        <dbReference type="ARBA" id="ARBA00022801"/>
    </source>
</evidence>
<dbReference type="PROSITE" id="PS51910">
    <property type="entry name" value="GH18_2"/>
    <property type="match status" value="1"/>
</dbReference>
<dbReference type="Gene3D" id="3.20.20.80">
    <property type="entry name" value="Glycosidases"/>
    <property type="match status" value="1"/>
</dbReference>
<reference evidence="5" key="2">
    <citation type="journal article" date="2021" name="PeerJ">
        <title>Extensive microbial diversity within the chicken gut microbiome revealed by metagenomics and culture.</title>
        <authorList>
            <person name="Gilroy R."/>
            <person name="Ravi A."/>
            <person name="Getino M."/>
            <person name="Pursley I."/>
            <person name="Horton D.L."/>
            <person name="Alikhan N.F."/>
            <person name="Baker D."/>
            <person name="Gharbi K."/>
            <person name="Hall N."/>
            <person name="Watson M."/>
            <person name="Adriaenssens E.M."/>
            <person name="Foster-Nyarko E."/>
            <person name="Jarju S."/>
            <person name="Secka A."/>
            <person name="Antonio M."/>
            <person name="Oren A."/>
            <person name="Chaudhuri R.R."/>
            <person name="La Ragione R."/>
            <person name="Hildebrand F."/>
            <person name="Pallen M.J."/>
        </authorList>
    </citation>
    <scope>NUCLEOTIDE SEQUENCE</scope>
    <source>
        <strain evidence="5">CHK178-757</strain>
    </source>
</reference>
<dbReference type="Pfam" id="PF01476">
    <property type="entry name" value="LysM"/>
    <property type="match status" value="2"/>
</dbReference>
<dbReference type="PANTHER" id="PTHR46066">
    <property type="entry name" value="CHITINASE DOMAIN-CONTAINING PROTEIN 1 FAMILY MEMBER"/>
    <property type="match status" value="1"/>
</dbReference>
<dbReference type="InterPro" id="IPR017853">
    <property type="entry name" value="GH"/>
</dbReference>
<dbReference type="CDD" id="cd02874">
    <property type="entry name" value="GH18_CFLE_spore_hydrolase"/>
    <property type="match status" value="1"/>
</dbReference>
<dbReference type="InterPro" id="IPR029070">
    <property type="entry name" value="Chitinase_insertion_sf"/>
</dbReference>
<dbReference type="AlphaFoldDB" id="A0A9D1F6S1"/>
<reference evidence="5" key="1">
    <citation type="submission" date="2020-10" db="EMBL/GenBank/DDBJ databases">
        <authorList>
            <person name="Gilroy R."/>
        </authorList>
    </citation>
    <scope>NUCLEOTIDE SEQUENCE</scope>
    <source>
        <strain evidence="5">CHK178-757</strain>
    </source>
</reference>
<dbReference type="SUPFAM" id="SSF54106">
    <property type="entry name" value="LysM domain"/>
    <property type="match status" value="2"/>
</dbReference>
<dbReference type="InterPro" id="IPR018392">
    <property type="entry name" value="LysM"/>
</dbReference>
<dbReference type="GO" id="GO:0070492">
    <property type="term" value="F:oligosaccharide binding"/>
    <property type="evidence" value="ECO:0007669"/>
    <property type="project" value="TreeGrafter"/>
</dbReference>
<dbReference type="InterPro" id="IPR036779">
    <property type="entry name" value="LysM_dom_sf"/>
</dbReference>
<dbReference type="InterPro" id="IPR001223">
    <property type="entry name" value="Glyco_hydro18_cat"/>
</dbReference>
<dbReference type="Proteomes" id="UP000823927">
    <property type="component" value="Unassembled WGS sequence"/>
</dbReference>